<dbReference type="Gene3D" id="2.120.10.30">
    <property type="entry name" value="TolB, C-terminal domain"/>
    <property type="match status" value="2"/>
</dbReference>
<dbReference type="eggNOG" id="COG4247">
    <property type="taxonomic scope" value="Bacteria"/>
</dbReference>
<keyword evidence="3" id="KW-1185">Reference proteome</keyword>
<dbReference type="AlphaFoldDB" id="B3PKT6"/>
<dbReference type="InterPro" id="IPR011042">
    <property type="entry name" value="6-blade_b-propeller_TolB-like"/>
</dbReference>
<keyword evidence="2" id="KW-0378">Hydrolase</keyword>
<dbReference type="EMBL" id="CP000934">
    <property type="protein sequence ID" value="ACE83582.1"/>
    <property type="molecule type" value="Genomic_DNA"/>
</dbReference>
<dbReference type="GO" id="GO:0016158">
    <property type="term" value="F:inositol hexakisphosphate 3-phosphatase activity"/>
    <property type="evidence" value="ECO:0007669"/>
    <property type="project" value="UniProtKB-EC"/>
</dbReference>
<dbReference type="SUPFAM" id="SSF50956">
    <property type="entry name" value="Thermostable phytase (3-phytase)"/>
    <property type="match status" value="2"/>
</dbReference>
<dbReference type="KEGG" id="cja:CJA_0843"/>
<accession>B3PKT6</accession>
<gene>
    <name evidence="2" type="ordered locus">CJA_0843</name>
</gene>
<dbReference type="EC" id="3.1.3.8" evidence="2"/>
<name>B3PKT6_CELJU</name>
<feature type="domain" description="BPP" evidence="1">
    <location>
        <begin position="325"/>
        <end position="655"/>
    </location>
</feature>
<dbReference type="InterPro" id="IPR003431">
    <property type="entry name" value="B-propeller_Phytase"/>
</dbReference>
<proteinExistence type="predicted"/>
<dbReference type="PROSITE" id="PS51662">
    <property type="entry name" value="BP_PHYTASE"/>
    <property type="match status" value="2"/>
</dbReference>
<dbReference type="STRING" id="498211.CJA_0843"/>
<reference evidence="2 3" key="1">
    <citation type="journal article" date="2008" name="J. Bacteriol.">
        <title>Insights into plant cell wall degradation from the genome sequence of the soil bacterium Cellvibrio japonicus.</title>
        <authorList>
            <person name="Deboy R.T."/>
            <person name="Mongodin E.F."/>
            <person name="Fouts D.E."/>
            <person name="Tailford L.E."/>
            <person name="Khouri H."/>
            <person name="Emerson J.B."/>
            <person name="Mohamoud Y."/>
            <person name="Watkins K."/>
            <person name="Henrissat B."/>
            <person name="Gilbert H.J."/>
            <person name="Nelson K.E."/>
        </authorList>
    </citation>
    <scope>NUCLEOTIDE SEQUENCE [LARGE SCALE GENOMIC DNA]</scope>
    <source>
        <strain evidence="2 3">Ueda107</strain>
    </source>
</reference>
<sequence>MSPVLWSNGEPMLKSVLWARWHYLAWIALLPVLLGSNPGLAETRLGQPFSARQAYIIPAQDGWGKTRLETGDALVWRDAQGQILARLNQATELLDVRQRGSELWIAAMALPEQQPALYVLDRVTRELREQVRLPLPSFKPENLCLSQDANRALSMYLLDERGMAEHWLVADGAGRTKPALIRTLPIPPNSKACSVEDTTEQLFVAEEAVGIWRYSASAEAAPGRVPVSLNKPFGELQGIVDALVAIPGGLLALDAETLQLLVYRQQEKHWVLQQVIPVSGLREAELLSASWEPATQQLQIVVGDKKTAQQYPLNLPWSRVEKTAAAAHGPTIVSVMPEVQTQSVARFGDAADDPAIWINQRKPHHSRVLGTNKQQGLLVYDLQGRELQRFDTGRLNNVDVRQGLRKGNKPVDIAIATNRDDNSLSLYEIDPRSGKLHFAASIPTSLKEIYGFCLYHSPVTGALYAIPNDKSGEFQQIRISARADAARQYQWQGELVRRFFVKTQPEGCVADDQRQRLFIGEEDVGIWTLAAEPSASGELTRVMAVGEQLVADVEGLAIYQHATHPYLVVSSQGNNSYLVLDAVAPYTLRGIFRIAMDIDKGIDGVSETDGLEVLSVNVGKPFEQGILVVQDGHNVMPESPQNFKYVSWEKIRAQLMLP</sequence>
<evidence type="ECO:0000313" key="2">
    <source>
        <dbReference type="EMBL" id="ACE83582.1"/>
    </source>
</evidence>
<dbReference type="Proteomes" id="UP000001036">
    <property type="component" value="Chromosome"/>
</dbReference>
<dbReference type="Pfam" id="PF02333">
    <property type="entry name" value="Phytase"/>
    <property type="match status" value="1"/>
</dbReference>
<organism evidence="2 3">
    <name type="scientific">Cellvibrio japonicus (strain Ueda107)</name>
    <name type="common">Pseudomonas fluorescens subsp. cellulosa</name>
    <dbReference type="NCBI Taxonomy" id="498211"/>
    <lineage>
        <taxon>Bacteria</taxon>
        <taxon>Pseudomonadati</taxon>
        <taxon>Pseudomonadota</taxon>
        <taxon>Gammaproteobacteria</taxon>
        <taxon>Cellvibrionales</taxon>
        <taxon>Cellvibrionaceae</taxon>
        <taxon>Cellvibrio</taxon>
    </lineage>
</organism>
<evidence type="ECO:0000313" key="3">
    <source>
        <dbReference type="Proteomes" id="UP000001036"/>
    </source>
</evidence>
<protein>
    <submittedName>
        <fullName evidence="2">Phytase domain protein</fullName>
        <ecNumber evidence="2">3.1.3.8</ecNumber>
    </submittedName>
</protein>
<feature type="domain" description="BPP" evidence="1">
    <location>
        <begin position="1"/>
        <end position="324"/>
    </location>
</feature>
<evidence type="ECO:0000259" key="1">
    <source>
        <dbReference type="PROSITE" id="PS51662"/>
    </source>
</evidence>
<dbReference type="HOGENOM" id="CLU_020351_0_0_6"/>